<sequence>MLDKQLVDSYEKSYLPQLRFTEFQAEAGWKLKKLGNIANFLKGKGISKADIDENGITPCIRYGELYTTYNEVIDKVLSRTNIPINNLIYSKVNDVIIPSSGETHIDIAKASCVMLDNIALGGDLNIIRSKHNGIFISYYLNGSLKSKISKIAQGNAVVHLYSDQLKKLELAIPSPAEQKKVIDCLSSLDKLIENEETRLIAFKQNKKGLLQQLFPQNGENLPKLRFDKFKDDWKNLVLSTIAKPVKKKNTAKDAIQVLSLSNEYGLISQSDYFLKKVAGDNTNRYIVLQKNDFVYNDRITKNSTYGTIKRLSLHDNGIVSPIYKCFRFEKNQSPSFWEYFFESKSHESEIKQIVNEGARAGRYNISIDKFLCINVMQPSPLEQEKIASCLISLDSLIKNQTNYIEQLRRHKKGLLQQLFPVIEEI</sequence>
<comment type="similarity">
    <text evidence="1">Belongs to the type-I restriction system S methylase family.</text>
</comment>
<reference evidence="5 6" key="1">
    <citation type="submission" date="2013-02" db="EMBL/GenBank/DDBJ databases">
        <title>The Genome Sequence of Acinetobacter sp. NIPH 809.</title>
        <authorList>
            <consortium name="The Broad Institute Genome Sequencing Platform"/>
            <consortium name="The Broad Institute Genome Sequencing Center for Infectious Disease"/>
            <person name="Cerqueira G."/>
            <person name="Feldgarden M."/>
            <person name="Courvalin P."/>
            <person name="Perichon B."/>
            <person name="Grillot-Courvalin C."/>
            <person name="Clermont D."/>
            <person name="Rocha E."/>
            <person name="Yoon E.-J."/>
            <person name="Nemec A."/>
            <person name="Walker B."/>
            <person name="Young S.K."/>
            <person name="Zeng Q."/>
            <person name="Gargeya S."/>
            <person name="Fitzgerald M."/>
            <person name="Haas B."/>
            <person name="Abouelleil A."/>
            <person name="Alvarado L."/>
            <person name="Arachchi H.M."/>
            <person name="Berlin A.M."/>
            <person name="Chapman S.B."/>
            <person name="Dewar J."/>
            <person name="Goldberg J."/>
            <person name="Griggs A."/>
            <person name="Gujja S."/>
            <person name="Hansen M."/>
            <person name="Howarth C."/>
            <person name="Imamovic A."/>
            <person name="Larimer J."/>
            <person name="McCowan C."/>
            <person name="Murphy C."/>
            <person name="Neiman D."/>
            <person name="Pearson M."/>
            <person name="Priest M."/>
            <person name="Roberts A."/>
            <person name="Saif S."/>
            <person name="Shea T."/>
            <person name="Sisk P."/>
            <person name="Sykes S."/>
            <person name="Wortman J."/>
            <person name="Nusbaum C."/>
            <person name="Birren B."/>
        </authorList>
    </citation>
    <scope>NUCLEOTIDE SEQUENCE [LARGE SCALE GENOMIC DNA]</scope>
    <source>
        <strain evidence="5 6">NIPH 809</strain>
    </source>
</reference>
<evidence type="ECO:0000256" key="1">
    <source>
        <dbReference type="ARBA" id="ARBA00010923"/>
    </source>
</evidence>
<keyword evidence="2" id="KW-0680">Restriction system</keyword>
<dbReference type="InterPro" id="IPR044946">
    <property type="entry name" value="Restrct_endonuc_typeI_TRD_sf"/>
</dbReference>
<evidence type="ECO:0000313" key="6">
    <source>
        <dbReference type="Proteomes" id="UP000013034"/>
    </source>
</evidence>
<dbReference type="SUPFAM" id="SSF116734">
    <property type="entry name" value="DNA methylase specificity domain"/>
    <property type="match status" value="2"/>
</dbReference>
<proteinExistence type="inferred from homology"/>
<accession>A0ABN0J9F9</accession>
<evidence type="ECO:0000256" key="2">
    <source>
        <dbReference type="ARBA" id="ARBA00022747"/>
    </source>
</evidence>
<dbReference type="PANTHER" id="PTHR30408:SF12">
    <property type="entry name" value="TYPE I RESTRICTION ENZYME MJAVIII SPECIFICITY SUBUNIT"/>
    <property type="match status" value="1"/>
</dbReference>
<dbReference type="RefSeq" id="WP_004657290.1">
    <property type="nucleotide sequence ID" value="NZ_KB849179.1"/>
</dbReference>
<name>A0ABN0J9F9_9GAMM</name>
<protein>
    <recommendedName>
        <fullName evidence="4">Type I restriction modification DNA specificity domain-containing protein</fullName>
    </recommendedName>
</protein>
<organism evidence="5 6">
    <name type="scientific">Acinetobacter proteolyticus</name>
    <dbReference type="NCBI Taxonomy" id="1776741"/>
    <lineage>
        <taxon>Bacteria</taxon>
        <taxon>Pseudomonadati</taxon>
        <taxon>Pseudomonadota</taxon>
        <taxon>Gammaproteobacteria</taxon>
        <taxon>Moraxellales</taxon>
        <taxon>Moraxellaceae</taxon>
        <taxon>Acinetobacter</taxon>
    </lineage>
</organism>
<keyword evidence="6" id="KW-1185">Reference proteome</keyword>
<evidence type="ECO:0000313" key="5">
    <source>
        <dbReference type="EMBL" id="ENU21750.1"/>
    </source>
</evidence>
<dbReference type="Pfam" id="PF01420">
    <property type="entry name" value="Methylase_S"/>
    <property type="match status" value="1"/>
</dbReference>
<dbReference type="Proteomes" id="UP000013034">
    <property type="component" value="Unassembled WGS sequence"/>
</dbReference>
<dbReference type="InterPro" id="IPR052021">
    <property type="entry name" value="Type-I_RS_S_subunit"/>
</dbReference>
<dbReference type="InterPro" id="IPR000055">
    <property type="entry name" value="Restrct_endonuc_typeI_TRD"/>
</dbReference>
<evidence type="ECO:0000259" key="4">
    <source>
        <dbReference type="Pfam" id="PF01420"/>
    </source>
</evidence>
<dbReference type="PANTHER" id="PTHR30408">
    <property type="entry name" value="TYPE-1 RESTRICTION ENZYME ECOKI SPECIFICITY PROTEIN"/>
    <property type="match status" value="1"/>
</dbReference>
<feature type="domain" description="Type I restriction modification DNA specificity" evidence="4">
    <location>
        <begin position="28"/>
        <end position="199"/>
    </location>
</feature>
<dbReference type="EMBL" id="APOI01000030">
    <property type="protein sequence ID" value="ENU21750.1"/>
    <property type="molecule type" value="Genomic_DNA"/>
</dbReference>
<dbReference type="Gene3D" id="3.90.220.20">
    <property type="entry name" value="DNA methylase specificity domains"/>
    <property type="match status" value="2"/>
</dbReference>
<evidence type="ECO:0000256" key="3">
    <source>
        <dbReference type="ARBA" id="ARBA00023125"/>
    </source>
</evidence>
<gene>
    <name evidence="5" type="ORF">F993_03672</name>
</gene>
<keyword evidence="3" id="KW-0238">DNA-binding</keyword>
<comment type="caution">
    <text evidence="5">The sequence shown here is derived from an EMBL/GenBank/DDBJ whole genome shotgun (WGS) entry which is preliminary data.</text>
</comment>